<dbReference type="SUPFAM" id="SSF117916">
    <property type="entry name" value="Fe-S cluster assembly (FSCA) domain-like"/>
    <property type="match status" value="1"/>
</dbReference>
<dbReference type="Pfam" id="PF01106">
    <property type="entry name" value="NifU"/>
    <property type="match status" value="1"/>
</dbReference>
<dbReference type="Proteomes" id="UP000678513">
    <property type="component" value="Chromosome"/>
</dbReference>
<keyword evidence="5" id="KW-1185">Reference proteome</keyword>
<evidence type="ECO:0000259" key="3">
    <source>
        <dbReference type="Pfam" id="PF01106"/>
    </source>
</evidence>
<sequence length="196" mass="21292">MTRPLPIHPEAVPGDPQAVRWVVPTGSVPVGEVRGAPGSFGSMLEYGVISRALVEADGVWTWIPSDQVWSRVGSKVRDALVASLGDEGWDVETGSADLLRYISRDVVEHQLAAYIASHGGQIQVADNDAETVEVDFGGACEDCPAAGQTLHHRIETAIRARYPRLRTVKRVGDDDRKNGKKSGLTWLNFPGRKPRS</sequence>
<evidence type="ECO:0000313" key="4">
    <source>
        <dbReference type="EMBL" id="QUC08248.1"/>
    </source>
</evidence>
<dbReference type="Gene3D" id="3.30.300.130">
    <property type="entry name" value="Fe-S cluster assembly (FSCA)"/>
    <property type="match status" value="1"/>
</dbReference>
<dbReference type="InterPro" id="IPR001075">
    <property type="entry name" value="NIF_FeS_clus_asmbl_NifU_C"/>
</dbReference>
<dbReference type="RefSeq" id="WP_212323887.1">
    <property type="nucleotide sequence ID" value="NZ_AP024463.1"/>
</dbReference>
<feature type="region of interest" description="Disordered" evidence="2">
    <location>
        <begin position="171"/>
        <end position="196"/>
    </location>
</feature>
<feature type="domain" description="NIF system FeS cluster assembly NifU C-terminal" evidence="3">
    <location>
        <begin position="105"/>
        <end position="168"/>
    </location>
</feature>
<proteinExistence type="predicted"/>
<gene>
    <name evidence="4" type="ORF">J5A65_00375</name>
</gene>
<dbReference type="EMBL" id="CP072384">
    <property type="protein sequence ID" value="QUC08248.1"/>
    <property type="molecule type" value="Genomic_DNA"/>
</dbReference>
<evidence type="ECO:0000256" key="2">
    <source>
        <dbReference type="SAM" id="MobiDB-lite"/>
    </source>
</evidence>
<organism evidence="4 5">
    <name type="scientific">Arachnia rubra</name>
    <dbReference type="NCBI Taxonomy" id="1547448"/>
    <lineage>
        <taxon>Bacteria</taxon>
        <taxon>Bacillati</taxon>
        <taxon>Actinomycetota</taxon>
        <taxon>Actinomycetes</taxon>
        <taxon>Propionibacteriales</taxon>
        <taxon>Propionibacteriaceae</taxon>
        <taxon>Arachnia</taxon>
    </lineage>
</organism>
<name>A0ABX7Y681_9ACTN</name>
<reference evidence="4 5" key="1">
    <citation type="submission" date="2021-03" db="EMBL/GenBank/DDBJ databases">
        <title>Human Oral Microbial Genomes.</title>
        <authorList>
            <person name="Johnston C.D."/>
            <person name="Chen T."/>
            <person name="Dewhirst F.E."/>
        </authorList>
    </citation>
    <scope>NUCLEOTIDE SEQUENCE [LARGE SCALE GENOMIC DNA]</scope>
    <source>
        <strain evidence="4 5">DSMZ 100122</strain>
    </source>
</reference>
<comment type="function">
    <text evidence="1">May be involved in the formation or repair of [Fe-S] clusters present in iron-sulfur proteins.</text>
</comment>
<protein>
    <submittedName>
        <fullName evidence="4">NifU family protein</fullName>
    </submittedName>
</protein>
<evidence type="ECO:0000313" key="5">
    <source>
        <dbReference type="Proteomes" id="UP000678513"/>
    </source>
</evidence>
<evidence type="ECO:0000256" key="1">
    <source>
        <dbReference type="ARBA" id="ARBA00049958"/>
    </source>
</evidence>
<dbReference type="InterPro" id="IPR034904">
    <property type="entry name" value="FSCA_dom_sf"/>
</dbReference>
<accession>A0ABX7Y681</accession>